<feature type="domain" description="VOC" evidence="1">
    <location>
        <begin position="9"/>
        <end position="126"/>
    </location>
</feature>
<gene>
    <name evidence="2" type="ORF">ABE65_017530</name>
</gene>
<dbReference type="PROSITE" id="PS51819">
    <property type="entry name" value="VOC"/>
    <property type="match status" value="1"/>
</dbReference>
<dbReference type="Gene3D" id="3.10.180.10">
    <property type="entry name" value="2,3-Dihydroxybiphenyl 1,2-Dioxygenase, domain 1"/>
    <property type="match status" value="2"/>
</dbReference>
<evidence type="ECO:0000313" key="2">
    <source>
        <dbReference type="EMBL" id="ANC78503.1"/>
    </source>
</evidence>
<keyword evidence="3" id="KW-1185">Reference proteome</keyword>
<dbReference type="SUPFAM" id="SSF54593">
    <property type="entry name" value="Glyoxalase/Bleomycin resistance protein/Dihydroxybiphenyl dioxygenase"/>
    <property type="match status" value="2"/>
</dbReference>
<sequence length="286" mass="32318">MTPIHKETHIGSVTLKVRNLENLVSFYTETIGLQILSEQETRVMLTADGKTPLIVLDGNQDFQQRPMKSAGLYHLALLVPTRKDLANVLYHFIETKTQLLGASNHKFSEAIYLQDPENNGIEIYRDVDRQDWVRDERGKLPAVSEPLDVQSLLAERDSKTWTRLPENTVMGHVHLNVVNIAEAENFYMNVLGFEEQTRIGNHALFISAGGYHHHIAVNIWNGPDAEQSREDVTGLLHYEIVVPSMLEIKKVLSALELEQVPYHIESENIRLKDPAGNGVVIKARTA</sequence>
<dbReference type="InterPro" id="IPR004360">
    <property type="entry name" value="Glyas_Fos-R_dOase_dom"/>
</dbReference>
<evidence type="ECO:0000259" key="1">
    <source>
        <dbReference type="PROSITE" id="PS51819"/>
    </source>
</evidence>
<proteinExistence type="predicted"/>
<dbReference type="PANTHER" id="PTHR43279:SF1">
    <property type="entry name" value="CATECHOL-2,3-DIOXYGENASE"/>
    <property type="match status" value="1"/>
</dbReference>
<evidence type="ECO:0000313" key="3">
    <source>
        <dbReference type="Proteomes" id="UP000076623"/>
    </source>
</evidence>
<protein>
    <recommendedName>
        <fullName evidence="1">VOC domain-containing protein</fullName>
    </recommendedName>
</protein>
<dbReference type="Proteomes" id="UP000076623">
    <property type="component" value="Chromosome"/>
</dbReference>
<dbReference type="Pfam" id="PF00903">
    <property type="entry name" value="Glyoxalase"/>
    <property type="match status" value="2"/>
</dbReference>
<dbReference type="CDD" id="cd16359">
    <property type="entry name" value="VOC_BsCatE_like_C"/>
    <property type="match status" value="1"/>
</dbReference>
<reference evidence="2 3" key="1">
    <citation type="submission" date="2016-04" db="EMBL/GenBank/DDBJ databases">
        <title>Complete genome sequence of Fictibacillus phosphorivorans G25-29, a strain toxic to nematodes.</title>
        <authorList>
            <person name="Zheng Z."/>
        </authorList>
    </citation>
    <scope>NUCLEOTIDE SEQUENCE [LARGE SCALE GENOMIC DNA]</scope>
    <source>
        <strain evidence="2 3">G25-29</strain>
    </source>
</reference>
<name>A0A160IQ03_9BACL</name>
<dbReference type="AlphaFoldDB" id="A0A160IQ03"/>
<accession>A0A160IQ03</accession>
<dbReference type="KEGG" id="fpn:ABE65_017530"/>
<dbReference type="STRING" id="1221500.ABE65_017530"/>
<dbReference type="EMBL" id="CP015378">
    <property type="protein sequence ID" value="ANC78503.1"/>
    <property type="molecule type" value="Genomic_DNA"/>
</dbReference>
<organism evidence="2 3">
    <name type="scientific">Fictibacillus phosphorivorans</name>
    <dbReference type="NCBI Taxonomy" id="1221500"/>
    <lineage>
        <taxon>Bacteria</taxon>
        <taxon>Bacillati</taxon>
        <taxon>Bacillota</taxon>
        <taxon>Bacilli</taxon>
        <taxon>Bacillales</taxon>
        <taxon>Fictibacillaceae</taxon>
        <taxon>Fictibacillus</taxon>
    </lineage>
</organism>
<dbReference type="PANTHER" id="PTHR43279">
    <property type="entry name" value="CATECHOL-2,3-DIOXYGENASE"/>
    <property type="match status" value="1"/>
</dbReference>
<dbReference type="InterPro" id="IPR037523">
    <property type="entry name" value="VOC_core"/>
</dbReference>
<dbReference type="InterPro" id="IPR029068">
    <property type="entry name" value="Glyas_Bleomycin-R_OHBP_Dase"/>
</dbReference>